<gene>
    <name evidence="3" type="ORF">E4191_21330</name>
</gene>
<geneLocation type="plasmid" evidence="3 4">
    <name>unnamed3</name>
</geneLocation>
<evidence type="ECO:0000313" key="4">
    <source>
        <dbReference type="Proteomes" id="UP000296374"/>
    </source>
</evidence>
<dbReference type="InterPro" id="IPR029058">
    <property type="entry name" value="AB_hydrolase_fold"/>
</dbReference>
<name>A0A4Y5SUS5_9RHOB</name>
<keyword evidence="1" id="KW-0732">Signal</keyword>
<dbReference type="GO" id="GO:0005576">
    <property type="term" value="C:extracellular region"/>
    <property type="evidence" value="ECO:0007669"/>
    <property type="project" value="InterPro"/>
</dbReference>
<dbReference type="PANTHER" id="PTHR43037">
    <property type="entry name" value="UNNAMED PRODUCT-RELATED"/>
    <property type="match status" value="1"/>
</dbReference>
<keyword evidence="3" id="KW-0614">Plasmid</keyword>
<dbReference type="GO" id="GO:0016787">
    <property type="term" value="F:hydrolase activity"/>
    <property type="evidence" value="ECO:0007669"/>
    <property type="project" value="UniProtKB-KW"/>
</dbReference>
<organism evidence="3 4">
    <name type="scientific">Paracoccus liaowanqingii</name>
    <dbReference type="NCBI Taxonomy" id="2560053"/>
    <lineage>
        <taxon>Bacteria</taxon>
        <taxon>Pseudomonadati</taxon>
        <taxon>Pseudomonadota</taxon>
        <taxon>Alphaproteobacteria</taxon>
        <taxon>Rhodobacterales</taxon>
        <taxon>Paracoccaceae</taxon>
        <taxon>Paracoccus</taxon>
    </lineage>
</organism>
<protein>
    <submittedName>
        <fullName evidence="3">PHB depolymerase family esterase</fullName>
    </submittedName>
</protein>
<dbReference type="KEGG" id="plia:E4191_21330"/>
<dbReference type="Gene3D" id="3.40.50.1820">
    <property type="entry name" value="alpha/beta hydrolase"/>
    <property type="match status" value="1"/>
</dbReference>
<dbReference type="EMBL" id="CP040764">
    <property type="protein sequence ID" value="QDA36638.1"/>
    <property type="molecule type" value="Genomic_DNA"/>
</dbReference>
<accession>A0A4Y5SUS5</accession>
<evidence type="ECO:0000256" key="2">
    <source>
        <dbReference type="ARBA" id="ARBA00022801"/>
    </source>
</evidence>
<proteinExistence type="predicted"/>
<sequence length="406" mass="41597">MRGSSRPSTPAARKKDCKMTKPIQMNMAEITRLMRAGQLSEATQMIQTGLGSGGIGAAPDAAPGAGAGASAPDLPDMQALLSNLRLPGMGGGGLTGGLPGGLAGGLSGGLTGGFGAGLPGARASGPAPVLPEGAEWTWRRHQAAGETRDLRLYVPASLAGEPAAGLLLLLHGCTQDPDDFARGTGILEAAEQHRVIVIAPKQPSQANMNRCWNWFEARHGGTDSGEAAFLADLTRTIAHEFAVPPDLRFAAGLSAGGAMAVTLGAVFADDFGAVACHSGLPNGAARDMSGAFQAMSQGGSDRGTGVGCRLFVLHGSTDGTVSPRNGDAVLSQALHRQEGLQRRAADAKLDGRNVQIGRYRNATGELRIESWRVEGLGHAWSGGNPQGSHTATGPSATQAMLKFFLD</sequence>
<reference evidence="4" key="1">
    <citation type="submission" date="2019-05" db="EMBL/GenBank/DDBJ databases">
        <title>Tamlana fucoidanivorans sp. nov., isolated from the surface of algae collected from Fujian province in China.</title>
        <authorList>
            <person name="Li J."/>
        </authorList>
    </citation>
    <scope>NUCLEOTIDE SEQUENCE [LARGE SCALE GENOMIC DNA]</scope>
    <source>
        <strain evidence="4">2251</strain>
        <plasmid evidence="4">unnamed3</plasmid>
    </source>
</reference>
<dbReference type="InterPro" id="IPR010126">
    <property type="entry name" value="Esterase_phb"/>
</dbReference>
<dbReference type="Proteomes" id="UP000296374">
    <property type="component" value="Plasmid unnamed3"/>
</dbReference>
<dbReference type="AlphaFoldDB" id="A0A4Y5SUS5"/>
<keyword evidence="2" id="KW-0378">Hydrolase</keyword>
<evidence type="ECO:0000256" key="1">
    <source>
        <dbReference type="ARBA" id="ARBA00022729"/>
    </source>
</evidence>
<dbReference type="Pfam" id="PF10503">
    <property type="entry name" value="Esterase_PHB"/>
    <property type="match status" value="1"/>
</dbReference>
<dbReference type="SUPFAM" id="SSF53474">
    <property type="entry name" value="alpha/beta-Hydrolases"/>
    <property type="match status" value="1"/>
</dbReference>
<evidence type="ECO:0000313" key="3">
    <source>
        <dbReference type="EMBL" id="QDA36638.1"/>
    </source>
</evidence>
<dbReference type="InterPro" id="IPR050955">
    <property type="entry name" value="Plant_Biomass_Hydrol_Est"/>
</dbReference>
<dbReference type="NCBIfam" id="TIGR01840">
    <property type="entry name" value="esterase_phb"/>
    <property type="match status" value="1"/>
</dbReference>
<dbReference type="PANTHER" id="PTHR43037:SF1">
    <property type="entry name" value="BLL1128 PROTEIN"/>
    <property type="match status" value="1"/>
</dbReference>